<organism evidence="1 2">
    <name type="scientific">Ceratopteris richardii</name>
    <name type="common">Triangle waterfern</name>
    <dbReference type="NCBI Taxonomy" id="49495"/>
    <lineage>
        <taxon>Eukaryota</taxon>
        <taxon>Viridiplantae</taxon>
        <taxon>Streptophyta</taxon>
        <taxon>Embryophyta</taxon>
        <taxon>Tracheophyta</taxon>
        <taxon>Polypodiopsida</taxon>
        <taxon>Polypodiidae</taxon>
        <taxon>Polypodiales</taxon>
        <taxon>Pteridineae</taxon>
        <taxon>Pteridaceae</taxon>
        <taxon>Parkerioideae</taxon>
        <taxon>Ceratopteris</taxon>
    </lineage>
</organism>
<keyword evidence="2" id="KW-1185">Reference proteome</keyword>
<comment type="caution">
    <text evidence="1">The sequence shown here is derived from an EMBL/GenBank/DDBJ whole genome shotgun (WGS) entry which is preliminary data.</text>
</comment>
<sequence length="230" mass="26288">MRSDQAVGFKYKSPHEGYEVFHLTHHKTERGESACTMMRYRSSTCTWSSMPSLRVAAGSYLECDTIVICNAALYTLWRKANNLRILAHDDGEWKEVRLPFSDSTKKRAFLMDSGGILHMVVVEHEGLNFSDVSSNIAVWKLVNGTWDEVTRVSSTLLIDCRYRLNRVCYIECVGKNGVIFLTSTRFFSEWLVLTYDAGKDEWSWLWRCKASLACINRSIAVFEPSLTATV</sequence>
<accession>A0A8T2SBZ1</accession>
<dbReference type="EMBL" id="CM035426">
    <property type="protein sequence ID" value="KAH7315486.1"/>
    <property type="molecule type" value="Genomic_DNA"/>
</dbReference>
<dbReference type="AlphaFoldDB" id="A0A8T2SBZ1"/>
<name>A0A8T2SBZ1_CERRI</name>
<evidence type="ECO:0000313" key="2">
    <source>
        <dbReference type="Proteomes" id="UP000825935"/>
    </source>
</evidence>
<proteinExistence type="predicted"/>
<evidence type="ECO:0000313" key="1">
    <source>
        <dbReference type="EMBL" id="KAH7315486.1"/>
    </source>
</evidence>
<reference evidence="1" key="1">
    <citation type="submission" date="2021-08" db="EMBL/GenBank/DDBJ databases">
        <title>WGS assembly of Ceratopteris richardii.</title>
        <authorList>
            <person name="Marchant D.B."/>
            <person name="Chen G."/>
            <person name="Jenkins J."/>
            <person name="Shu S."/>
            <person name="Leebens-Mack J."/>
            <person name="Grimwood J."/>
            <person name="Schmutz J."/>
            <person name="Soltis P."/>
            <person name="Soltis D."/>
            <person name="Chen Z.-H."/>
        </authorList>
    </citation>
    <scope>NUCLEOTIDE SEQUENCE</scope>
    <source>
        <strain evidence="1">Whitten #5841</strain>
        <tissue evidence="1">Leaf</tissue>
    </source>
</reference>
<protein>
    <submittedName>
        <fullName evidence="1">Uncharacterized protein</fullName>
    </submittedName>
</protein>
<dbReference type="Proteomes" id="UP000825935">
    <property type="component" value="Chromosome 21"/>
</dbReference>
<gene>
    <name evidence="1" type="ORF">KP509_21G051600</name>
</gene>